<accession>A0A4U5R529</accession>
<protein>
    <recommendedName>
        <fullName evidence="2">CCHC-type domain-containing protein</fullName>
    </recommendedName>
</protein>
<dbReference type="SUPFAM" id="SSF57756">
    <property type="entry name" value="Retrovirus zinc finger-like domains"/>
    <property type="match status" value="1"/>
</dbReference>
<dbReference type="STRING" id="43335.A0A4U5R529"/>
<proteinExistence type="predicted"/>
<organism evidence="1">
    <name type="scientific">Populus alba</name>
    <name type="common">White poplar</name>
    <dbReference type="NCBI Taxonomy" id="43335"/>
    <lineage>
        <taxon>Eukaryota</taxon>
        <taxon>Viridiplantae</taxon>
        <taxon>Streptophyta</taxon>
        <taxon>Embryophyta</taxon>
        <taxon>Tracheophyta</taxon>
        <taxon>Spermatophyta</taxon>
        <taxon>Magnoliopsida</taxon>
        <taxon>eudicotyledons</taxon>
        <taxon>Gunneridae</taxon>
        <taxon>Pentapetalae</taxon>
        <taxon>rosids</taxon>
        <taxon>fabids</taxon>
        <taxon>Malpighiales</taxon>
        <taxon>Salicaceae</taxon>
        <taxon>Saliceae</taxon>
        <taxon>Populus</taxon>
    </lineage>
</organism>
<dbReference type="EMBL" id="RCHU01000057">
    <property type="protein sequence ID" value="TKS16655.1"/>
    <property type="molecule type" value="Genomic_DNA"/>
</dbReference>
<name>A0A4U5R529_POPAL</name>
<dbReference type="GO" id="GO:0008270">
    <property type="term" value="F:zinc ion binding"/>
    <property type="evidence" value="ECO:0007669"/>
    <property type="project" value="InterPro"/>
</dbReference>
<comment type="caution">
    <text evidence="1">The sequence shown here is derived from an EMBL/GenBank/DDBJ whole genome shotgun (WGS) entry which is preliminary data.</text>
</comment>
<dbReference type="Pfam" id="PF14223">
    <property type="entry name" value="Retrotran_gag_2"/>
    <property type="match status" value="1"/>
</dbReference>
<evidence type="ECO:0008006" key="2">
    <source>
        <dbReference type="Google" id="ProtNLM"/>
    </source>
</evidence>
<dbReference type="GO" id="GO:0003676">
    <property type="term" value="F:nucleic acid binding"/>
    <property type="evidence" value="ECO:0007669"/>
    <property type="project" value="InterPro"/>
</dbReference>
<dbReference type="InterPro" id="IPR036875">
    <property type="entry name" value="Znf_CCHC_sf"/>
</dbReference>
<dbReference type="AlphaFoldDB" id="A0A4U5R529"/>
<dbReference type="PANTHER" id="PTHR47481">
    <property type="match status" value="1"/>
</dbReference>
<evidence type="ECO:0000313" key="1">
    <source>
        <dbReference type="EMBL" id="TKS16655.1"/>
    </source>
</evidence>
<dbReference type="PANTHER" id="PTHR47481:SF10">
    <property type="entry name" value="COPIA-LIKE POLYPROTEIN_RETROTRANSPOSON"/>
    <property type="match status" value="1"/>
</dbReference>
<reference evidence="1" key="1">
    <citation type="submission" date="2018-10" db="EMBL/GenBank/DDBJ databases">
        <title>Population genomic analysis revealed the cold adaptation of white poplar.</title>
        <authorList>
            <person name="Liu Y.-J."/>
        </authorList>
    </citation>
    <scope>NUCLEOTIDE SEQUENCE [LARGE SCALE GENOMIC DNA]</scope>
    <source>
        <strain evidence="1">PAL-ZL1</strain>
    </source>
</reference>
<sequence>MVSEPLTHIIQMAFSATNTSNAAANGIPPLVSPPTINVTKLSKDNYHVWKAQLIPFFRGQGIFRYLDGTISIPSKEISIAATSSVISNPLYEHWQRQDAIIVAIMFSTISENVLIQVVSYTTSAAIWCALAKSFSSQSHARVIQLRTELVNAHKGSQSAHDFFMQIKCMTDELVVVGHAFHCDEIISYLLSGLGHDYDSFVTTITARTDPVTLEEVYALLLTTEARLQHHNTPTIQPAVHVATRQHSSSSYRGQNIYRGRGRNYRDASFSNVSNGRNNFHRDTMICQVCDKPGHSAKKCYHRFDVTYHDNSAKSNNPQGLIATTSSVSASDWHPDTGVTHHLTNNTDNLNLQSEDYTGSDHVQMPPIIATHGRSSVGLLL</sequence>
<gene>
    <name evidence="1" type="ORF">D5086_0000021850</name>
</gene>